<dbReference type="PANTHER" id="PTHR31379">
    <property type="entry name" value="F-BOX C PROTEIN-RELATED-RELATED"/>
    <property type="match status" value="1"/>
</dbReference>
<dbReference type="PANTHER" id="PTHR31379:SF1">
    <property type="entry name" value="F-BOX C PROTEIN-RELATED"/>
    <property type="match status" value="1"/>
</dbReference>
<evidence type="ECO:0000313" key="1">
    <source>
        <dbReference type="EMBL" id="PIC51418.1"/>
    </source>
</evidence>
<reference evidence="2" key="1">
    <citation type="submission" date="2017-10" db="EMBL/GenBank/DDBJ databases">
        <title>Rapid genome shrinkage in a self-fertile nematode reveals novel sperm competition proteins.</title>
        <authorList>
            <person name="Yin D."/>
            <person name="Schwarz E.M."/>
            <person name="Thomas C.G."/>
            <person name="Felde R.L."/>
            <person name="Korf I.F."/>
            <person name="Cutter A.D."/>
            <person name="Schartner C.M."/>
            <person name="Ralston E.J."/>
            <person name="Meyer B.J."/>
            <person name="Haag E.S."/>
        </authorList>
    </citation>
    <scope>NUCLEOTIDE SEQUENCE [LARGE SCALE GENOMIC DNA]</scope>
    <source>
        <strain evidence="2">JU1422</strain>
    </source>
</reference>
<dbReference type="Proteomes" id="UP000230233">
    <property type="component" value="Chromosome I"/>
</dbReference>
<keyword evidence="2" id="KW-1185">Reference proteome</keyword>
<accession>A0A2G5VI20</accession>
<proteinExistence type="predicted"/>
<gene>
    <name evidence="1" type="primary">Cnig_chr_I.g194</name>
    <name evidence="1" type="ORF">B9Z55_000194</name>
</gene>
<dbReference type="InterPro" id="IPR021942">
    <property type="entry name" value="DUF3557"/>
</dbReference>
<dbReference type="EMBL" id="PDUG01000001">
    <property type="protein sequence ID" value="PIC51418.1"/>
    <property type="molecule type" value="Genomic_DNA"/>
</dbReference>
<sequence length="355" mass="40459">MESKPLSFDDSETVLTYMEPNFRFNLALKIPLIRTAEKAASLIINRLELHDNRFLVNDTEYSVRVLRGCQAKIKSYGTKEYDFDNNVFEIDYDGRIQPGDIIFAELGTGCGTGSKSEEFKHVCHKKSSLPCNHFIHLIDSESTYMYMKMYVLVKRLLAFLFGNRNGKWTIENLNLKEKMLPWPANRRKPIALNVEIGDYSQLKLDTLQSIIGSSVPSTSLEMSFSFLYKSLSDHPILESAENVIISNDLSHPPHRALFDLFSIETQNVSITTEVPAAYHERLISKLMEKTRPIGVRYSILTGSKINLTTINRPEELEKSKDCIKLAMGSEAVAVVQYKAINSKTWLNMEIVSREI</sequence>
<name>A0A2G5VI20_9PELO</name>
<protein>
    <recommendedName>
        <fullName evidence="3">DUF38 domain-containing protein</fullName>
    </recommendedName>
</protein>
<dbReference type="Pfam" id="PF12078">
    <property type="entry name" value="DUF3557"/>
    <property type="match status" value="1"/>
</dbReference>
<dbReference type="AlphaFoldDB" id="A0A2G5VI20"/>
<evidence type="ECO:0008006" key="3">
    <source>
        <dbReference type="Google" id="ProtNLM"/>
    </source>
</evidence>
<comment type="caution">
    <text evidence="1">The sequence shown here is derived from an EMBL/GenBank/DDBJ whole genome shotgun (WGS) entry which is preliminary data.</text>
</comment>
<evidence type="ECO:0000313" key="2">
    <source>
        <dbReference type="Proteomes" id="UP000230233"/>
    </source>
</evidence>
<organism evidence="1 2">
    <name type="scientific">Caenorhabditis nigoni</name>
    <dbReference type="NCBI Taxonomy" id="1611254"/>
    <lineage>
        <taxon>Eukaryota</taxon>
        <taxon>Metazoa</taxon>
        <taxon>Ecdysozoa</taxon>
        <taxon>Nematoda</taxon>
        <taxon>Chromadorea</taxon>
        <taxon>Rhabditida</taxon>
        <taxon>Rhabditina</taxon>
        <taxon>Rhabditomorpha</taxon>
        <taxon>Rhabditoidea</taxon>
        <taxon>Rhabditidae</taxon>
        <taxon>Peloderinae</taxon>
        <taxon>Caenorhabditis</taxon>
    </lineage>
</organism>